<name>A0A975GLQ4_9BACT</name>
<dbReference type="AlphaFoldDB" id="A0A975GLQ4"/>
<feature type="domain" description="Transglycosylase SLT" evidence="1">
    <location>
        <begin position="40"/>
        <end position="264"/>
    </location>
</feature>
<dbReference type="CDD" id="cd13399">
    <property type="entry name" value="Slt35-like"/>
    <property type="match status" value="1"/>
</dbReference>
<proteinExistence type="predicted"/>
<dbReference type="EMBL" id="CP061800">
    <property type="protein sequence ID" value="QTA85874.1"/>
    <property type="molecule type" value="Genomic_DNA"/>
</dbReference>
<dbReference type="Pfam" id="PF13406">
    <property type="entry name" value="SLT_2"/>
    <property type="match status" value="1"/>
</dbReference>
<sequence length="298" mass="34007">MLHIRQLWIEPIIFFSCLLIFISCSRVQVAASADNKNDYYFKSLQAKLISDGFDKARIKKLYSEPRVSFNTKGVSSYFVHSESKLNYGQFLKKSPIRKARRYMKIHKTDLTAAEKAYGVNRRIITAIMLVETRLGTYTGKSSVFNILSTMAALESPKVKAILWKKISNSTHLTNEDFEKKAEKKSGWAYDELKAFLKYTAGEKINPLDIYGSYAGAMGICQFMPSNILTLARDGNNDGRINLFNHADAIMSIASYLNYYGWYPGIDSKKAYEVVYEYNHSQYYVNTILKIAELLKGQS</sequence>
<keyword evidence="3" id="KW-1185">Reference proteome</keyword>
<reference evidence="2" key="1">
    <citation type="journal article" date="2021" name="Microb. Physiol.">
        <title>Proteogenomic Insights into the Physiology of Marine, Sulfate-Reducing, Filamentous Desulfonema limicola and Desulfonema magnum.</title>
        <authorList>
            <person name="Schnaars V."/>
            <person name="Wohlbrand L."/>
            <person name="Scheve S."/>
            <person name="Hinrichs C."/>
            <person name="Reinhardt R."/>
            <person name="Rabus R."/>
        </authorList>
    </citation>
    <scope>NUCLEOTIDE SEQUENCE</scope>
    <source>
        <strain evidence="2">4be13</strain>
    </source>
</reference>
<organism evidence="2 3">
    <name type="scientific">Desulfonema magnum</name>
    <dbReference type="NCBI Taxonomy" id="45655"/>
    <lineage>
        <taxon>Bacteria</taxon>
        <taxon>Pseudomonadati</taxon>
        <taxon>Thermodesulfobacteriota</taxon>
        <taxon>Desulfobacteria</taxon>
        <taxon>Desulfobacterales</taxon>
        <taxon>Desulfococcaceae</taxon>
        <taxon>Desulfonema</taxon>
    </lineage>
</organism>
<dbReference type="SUPFAM" id="SSF53955">
    <property type="entry name" value="Lysozyme-like"/>
    <property type="match status" value="1"/>
</dbReference>
<dbReference type="PROSITE" id="PS51257">
    <property type="entry name" value="PROKAR_LIPOPROTEIN"/>
    <property type="match status" value="1"/>
</dbReference>
<accession>A0A975GLQ4</accession>
<gene>
    <name evidence="2" type="ORF">dnm_018900</name>
</gene>
<evidence type="ECO:0000259" key="1">
    <source>
        <dbReference type="Pfam" id="PF13406"/>
    </source>
</evidence>
<dbReference type="InterPro" id="IPR043426">
    <property type="entry name" value="MltB-like"/>
</dbReference>
<dbReference type="GO" id="GO:0008933">
    <property type="term" value="F:peptidoglycan lytic transglycosylase activity"/>
    <property type="evidence" value="ECO:0007669"/>
    <property type="project" value="TreeGrafter"/>
</dbReference>
<evidence type="ECO:0000313" key="3">
    <source>
        <dbReference type="Proteomes" id="UP000663722"/>
    </source>
</evidence>
<protein>
    <submittedName>
        <fullName evidence="2">Lytic transglycosylase SLT domain-containing protein</fullName>
    </submittedName>
</protein>
<dbReference type="Gene3D" id="1.10.8.350">
    <property type="entry name" value="Bacterial muramidase"/>
    <property type="match status" value="1"/>
</dbReference>
<dbReference type="InterPro" id="IPR023346">
    <property type="entry name" value="Lysozyme-like_dom_sf"/>
</dbReference>
<evidence type="ECO:0000313" key="2">
    <source>
        <dbReference type="EMBL" id="QTA85874.1"/>
    </source>
</evidence>
<dbReference type="PANTHER" id="PTHR30163">
    <property type="entry name" value="MEMBRANE-BOUND LYTIC MUREIN TRANSGLYCOSYLASE B"/>
    <property type="match status" value="1"/>
</dbReference>
<dbReference type="PANTHER" id="PTHR30163:SF9">
    <property type="entry name" value="MEMBRANE-BOUND LYTIC MUREIN TRANSGLYCOSYLASE B"/>
    <property type="match status" value="1"/>
</dbReference>
<dbReference type="KEGG" id="dmm:dnm_018900"/>
<dbReference type="Proteomes" id="UP000663722">
    <property type="component" value="Chromosome"/>
</dbReference>
<dbReference type="GO" id="GO:0009253">
    <property type="term" value="P:peptidoglycan catabolic process"/>
    <property type="evidence" value="ECO:0007669"/>
    <property type="project" value="TreeGrafter"/>
</dbReference>
<dbReference type="InterPro" id="IPR031304">
    <property type="entry name" value="SLT_2"/>
</dbReference>